<dbReference type="OrthoDB" id="9803667at2"/>
<dbReference type="GO" id="GO:0009398">
    <property type="term" value="P:FMN biosynthetic process"/>
    <property type="evidence" value="ECO:0007669"/>
    <property type="project" value="UniProtKB-UniRule"/>
</dbReference>
<dbReference type="EC" id="2.7.7.2" evidence="15"/>
<dbReference type="CDD" id="cd02064">
    <property type="entry name" value="FAD_synthetase_N"/>
    <property type="match status" value="1"/>
</dbReference>
<comment type="catalytic activity">
    <reaction evidence="13 15">
        <text>riboflavin + ATP = FMN + ADP + H(+)</text>
        <dbReference type="Rhea" id="RHEA:14357"/>
        <dbReference type="ChEBI" id="CHEBI:15378"/>
        <dbReference type="ChEBI" id="CHEBI:30616"/>
        <dbReference type="ChEBI" id="CHEBI:57986"/>
        <dbReference type="ChEBI" id="CHEBI:58210"/>
        <dbReference type="ChEBI" id="CHEBI:456216"/>
        <dbReference type="EC" id="2.7.1.26"/>
    </reaction>
</comment>
<feature type="domain" description="Riboflavin kinase" evidence="16">
    <location>
        <begin position="183"/>
        <end position="312"/>
    </location>
</feature>
<dbReference type="NCBIfam" id="NF004160">
    <property type="entry name" value="PRK05627.1-3"/>
    <property type="match status" value="1"/>
</dbReference>
<dbReference type="InterPro" id="IPR015864">
    <property type="entry name" value="FAD_synthase"/>
</dbReference>
<dbReference type="Pfam" id="PF06574">
    <property type="entry name" value="FAD_syn"/>
    <property type="match status" value="1"/>
</dbReference>
<dbReference type="UniPathway" id="UPA00277">
    <property type="reaction ID" value="UER00407"/>
</dbReference>
<dbReference type="SUPFAM" id="SSF52374">
    <property type="entry name" value="Nucleotidylyl transferase"/>
    <property type="match status" value="1"/>
</dbReference>
<dbReference type="GO" id="GO:0006747">
    <property type="term" value="P:FAD biosynthetic process"/>
    <property type="evidence" value="ECO:0007669"/>
    <property type="project" value="UniProtKB-UniRule"/>
</dbReference>
<accession>A0A4S4FPZ2</accession>
<dbReference type="FunFam" id="3.40.50.620:FF:000021">
    <property type="entry name" value="Riboflavin biosynthesis protein"/>
    <property type="match status" value="1"/>
</dbReference>
<comment type="caution">
    <text evidence="17">The sequence shown here is derived from an EMBL/GenBank/DDBJ whole genome shotgun (WGS) entry which is preliminary data.</text>
</comment>
<evidence type="ECO:0000256" key="1">
    <source>
        <dbReference type="ARBA" id="ARBA00002121"/>
    </source>
</evidence>
<dbReference type="InterPro" id="IPR023468">
    <property type="entry name" value="Riboflavin_kinase"/>
</dbReference>
<dbReference type="Proteomes" id="UP000309133">
    <property type="component" value="Unassembled WGS sequence"/>
</dbReference>
<keyword evidence="7 15" id="KW-0548">Nucleotidyltransferase</keyword>
<dbReference type="InterPro" id="IPR015865">
    <property type="entry name" value="Riboflavin_kinase_bac/euk"/>
</dbReference>
<dbReference type="InterPro" id="IPR002606">
    <property type="entry name" value="Riboflavin_kinase_bac"/>
</dbReference>
<evidence type="ECO:0000259" key="16">
    <source>
        <dbReference type="SMART" id="SM00904"/>
    </source>
</evidence>
<evidence type="ECO:0000256" key="15">
    <source>
        <dbReference type="PIRNR" id="PIRNR004491"/>
    </source>
</evidence>
<gene>
    <name evidence="17" type="ORF">E6C64_05005</name>
</gene>
<dbReference type="GO" id="GO:0005524">
    <property type="term" value="F:ATP binding"/>
    <property type="evidence" value="ECO:0007669"/>
    <property type="project" value="UniProtKB-UniRule"/>
</dbReference>
<evidence type="ECO:0000313" key="18">
    <source>
        <dbReference type="Proteomes" id="UP000309133"/>
    </source>
</evidence>
<keyword evidence="6 15" id="KW-0808">Transferase</keyword>
<evidence type="ECO:0000256" key="3">
    <source>
        <dbReference type="ARBA" id="ARBA00005201"/>
    </source>
</evidence>
<evidence type="ECO:0000256" key="5">
    <source>
        <dbReference type="ARBA" id="ARBA00022643"/>
    </source>
</evidence>
<dbReference type="AlphaFoldDB" id="A0A4S4FPZ2"/>
<keyword evidence="8 15" id="KW-0547">Nucleotide-binding</keyword>
<dbReference type="SMART" id="SM00904">
    <property type="entry name" value="Flavokinase"/>
    <property type="match status" value="1"/>
</dbReference>
<comment type="similarity">
    <text evidence="15">Belongs to the ribF family.</text>
</comment>
<keyword evidence="10 15" id="KW-0274">FAD</keyword>
<dbReference type="RefSeq" id="WP_136426543.1">
    <property type="nucleotide sequence ID" value="NZ_SSSM01000002.1"/>
</dbReference>
<dbReference type="GO" id="GO:0008531">
    <property type="term" value="F:riboflavin kinase activity"/>
    <property type="evidence" value="ECO:0007669"/>
    <property type="project" value="UniProtKB-UniRule"/>
</dbReference>
<sequence length="314" mass="33317">MEVFRDLAGLPSGYGPSAVTIGKFDGVHTGHRMILDEMLAQAHRRGIASVVVTFDRNPLALLAPERCPESLVSLDQKLQLLAETGIDATLVLTFDAAMAAKSPVEFVDEVLVRGLAAQVVMVGPNFRFGARGAGDGAMLQELGAERGFEAVVAPIRESDGDAVSSSRIRRLLDEGDVARAAQLLGREPLVHGIVVHGLKRGRELGFPTANLAAEAVGFAPGDGVYAGWFTDHSVPGTPRYPAAISVGTNPTFDDVSRKTIEAHVLDRTLDLYGHEVDVTFAARIRGMVAYDGVGPLIAQMGRDVQDARELLAGG</sequence>
<keyword evidence="18" id="KW-1185">Reference proteome</keyword>
<evidence type="ECO:0000256" key="13">
    <source>
        <dbReference type="ARBA" id="ARBA00047880"/>
    </source>
</evidence>
<keyword evidence="4 15" id="KW-0285">Flavoprotein</keyword>
<keyword evidence="11 15" id="KW-0067">ATP-binding</keyword>
<comment type="pathway">
    <text evidence="2 15">Cofactor biosynthesis; FAD biosynthesis; FAD from FMN: step 1/1.</text>
</comment>
<dbReference type="UniPathway" id="UPA00276">
    <property type="reaction ID" value="UER00406"/>
</dbReference>
<dbReference type="InterPro" id="IPR014729">
    <property type="entry name" value="Rossmann-like_a/b/a_fold"/>
</dbReference>
<reference evidence="17 18" key="1">
    <citation type="submission" date="2019-04" db="EMBL/GenBank/DDBJ databases">
        <authorList>
            <person name="Jiang L."/>
        </authorList>
    </citation>
    <scope>NUCLEOTIDE SEQUENCE [LARGE SCALE GENOMIC DNA]</scope>
    <source>
        <strain evidence="17 18">YIM 131853</strain>
    </source>
</reference>
<keyword evidence="12" id="KW-0511">Multifunctional enzyme</keyword>
<organism evidence="17 18">
    <name type="scientific">Naasia lichenicola</name>
    <dbReference type="NCBI Taxonomy" id="2565933"/>
    <lineage>
        <taxon>Bacteria</taxon>
        <taxon>Bacillati</taxon>
        <taxon>Actinomycetota</taxon>
        <taxon>Actinomycetes</taxon>
        <taxon>Micrococcales</taxon>
        <taxon>Microbacteriaceae</taxon>
        <taxon>Naasia</taxon>
    </lineage>
</organism>
<evidence type="ECO:0000256" key="4">
    <source>
        <dbReference type="ARBA" id="ARBA00022630"/>
    </source>
</evidence>
<comment type="pathway">
    <text evidence="3 15">Cofactor biosynthesis; FMN biosynthesis; FMN from riboflavin (ATP route): step 1/1.</text>
</comment>
<name>A0A4S4FPZ2_9MICO</name>
<dbReference type="GO" id="GO:0003919">
    <property type="term" value="F:FMN adenylyltransferase activity"/>
    <property type="evidence" value="ECO:0007669"/>
    <property type="project" value="UniProtKB-UniRule"/>
</dbReference>
<evidence type="ECO:0000256" key="7">
    <source>
        <dbReference type="ARBA" id="ARBA00022695"/>
    </source>
</evidence>
<dbReference type="Gene3D" id="3.40.50.620">
    <property type="entry name" value="HUPs"/>
    <property type="match status" value="1"/>
</dbReference>
<keyword evidence="5 15" id="KW-0288">FMN</keyword>
<dbReference type="InterPro" id="IPR023465">
    <property type="entry name" value="Riboflavin_kinase_dom_sf"/>
</dbReference>
<evidence type="ECO:0000256" key="8">
    <source>
        <dbReference type="ARBA" id="ARBA00022741"/>
    </source>
</evidence>
<dbReference type="FunFam" id="2.40.30.30:FF:000003">
    <property type="entry name" value="Riboflavin biosynthesis protein"/>
    <property type="match status" value="1"/>
</dbReference>
<dbReference type="PIRSF" id="PIRSF004491">
    <property type="entry name" value="FAD_Synth"/>
    <property type="match status" value="1"/>
</dbReference>
<dbReference type="PANTHER" id="PTHR22749:SF6">
    <property type="entry name" value="RIBOFLAVIN KINASE"/>
    <property type="match status" value="1"/>
</dbReference>
<evidence type="ECO:0000256" key="11">
    <source>
        <dbReference type="ARBA" id="ARBA00022840"/>
    </source>
</evidence>
<evidence type="ECO:0000313" key="17">
    <source>
        <dbReference type="EMBL" id="THG32378.1"/>
    </source>
</evidence>
<evidence type="ECO:0000256" key="10">
    <source>
        <dbReference type="ARBA" id="ARBA00022827"/>
    </source>
</evidence>
<evidence type="ECO:0000256" key="6">
    <source>
        <dbReference type="ARBA" id="ARBA00022679"/>
    </source>
</evidence>
<dbReference type="Pfam" id="PF01687">
    <property type="entry name" value="Flavokinase"/>
    <property type="match status" value="1"/>
</dbReference>
<evidence type="ECO:0000256" key="9">
    <source>
        <dbReference type="ARBA" id="ARBA00022777"/>
    </source>
</evidence>
<evidence type="ECO:0000256" key="14">
    <source>
        <dbReference type="ARBA" id="ARBA00049494"/>
    </source>
</evidence>
<dbReference type="Gene3D" id="2.40.30.30">
    <property type="entry name" value="Riboflavin kinase-like"/>
    <property type="match status" value="1"/>
</dbReference>
<dbReference type="NCBIfam" id="TIGR00083">
    <property type="entry name" value="ribF"/>
    <property type="match status" value="1"/>
</dbReference>
<dbReference type="PANTHER" id="PTHR22749">
    <property type="entry name" value="RIBOFLAVIN KINASE/FMN ADENYLYLTRANSFERASE"/>
    <property type="match status" value="1"/>
</dbReference>
<protein>
    <recommendedName>
        <fullName evidence="15">Riboflavin biosynthesis protein</fullName>
    </recommendedName>
    <domain>
        <recommendedName>
            <fullName evidence="15">Riboflavin kinase</fullName>
            <ecNumber evidence="15">2.7.1.26</ecNumber>
        </recommendedName>
        <alternativeName>
            <fullName evidence="15">Flavokinase</fullName>
        </alternativeName>
    </domain>
    <domain>
        <recommendedName>
            <fullName evidence="15">FMN adenylyltransferase</fullName>
            <ecNumber evidence="15">2.7.7.2</ecNumber>
        </recommendedName>
        <alternativeName>
            <fullName evidence="15">FAD pyrophosphorylase</fullName>
        </alternativeName>
        <alternativeName>
            <fullName evidence="15">FAD synthase</fullName>
        </alternativeName>
    </domain>
</protein>
<keyword evidence="9 15" id="KW-0418">Kinase</keyword>
<evidence type="ECO:0000256" key="12">
    <source>
        <dbReference type="ARBA" id="ARBA00023268"/>
    </source>
</evidence>
<proteinExistence type="inferred from homology"/>
<dbReference type="EMBL" id="SSSM01000002">
    <property type="protein sequence ID" value="THG32378.1"/>
    <property type="molecule type" value="Genomic_DNA"/>
</dbReference>
<evidence type="ECO:0000256" key="2">
    <source>
        <dbReference type="ARBA" id="ARBA00004726"/>
    </source>
</evidence>
<comment type="catalytic activity">
    <reaction evidence="14 15">
        <text>FMN + ATP + H(+) = FAD + diphosphate</text>
        <dbReference type="Rhea" id="RHEA:17237"/>
        <dbReference type="ChEBI" id="CHEBI:15378"/>
        <dbReference type="ChEBI" id="CHEBI:30616"/>
        <dbReference type="ChEBI" id="CHEBI:33019"/>
        <dbReference type="ChEBI" id="CHEBI:57692"/>
        <dbReference type="ChEBI" id="CHEBI:58210"/>
        <dbReference type="EC" id="2.7.7.2"/>
    </reaction>
</comment>
<dbReference type="GO" id="GO:0009231">
    <property type="term" value="P:riboflavin biosynthetic process"/>
    <property type="evidence" value="ECO:0007669"/>
    <property type="project" value="InterPro"/>
</dbReference>
<dbReference type="SUPFAM" id="SSF82114">
    <property type="entry name" value="Riboflavin kinase-like"/>
    <property type="match status" value="1"/>
</dbReference>
<comment type="function">
    <text evidence="1">Catalyzes the phosphorylation of riboflavin to FMN followed by the adenylation of FMN to FAD.</text>
</comment>
<dbReference type="EC" id="2.7.1.26" evidence="15"/>